<gene>
    <name evidence="13" type="ORF">SAMN05446927_0092</name>
</gene>
<dbReference type="Pfam" id="PF13609">
    <property type="entry name" value="Porin_4"/>
    <property type="match status" value="1"/>
</dbReference>
<keyword evidence="14" id="KW-1185">Reference proteome</keyword>
<keyword evidence="6 11" id="KW-0732">Signal</keyword>
<reference evidence="13 14" key="1">
    <citation type="submission" date="2017-09" db="EMBL/GenBank/DDBJ databases">
        <authorList>
            <person name="Varghese N."/>
            <person name="Submissions S."/>
        </authorList>
    </citation>
    <scope>NUCLEOTIDE SEQUENCE [LARGE SCALE GENOMIC DNA]</scope>
    <source>
        <strain evidence="13 14">OK806</strain>
    </source>
</reference>
<dbReference type="GO" id="GO:0046930">
    <property type="term" value="C:pore complex"/>
    <property type="evidence" value="ECO:0007669"/>
    <property type="project" value="UniProtKB-KW"/>
</dbReference>
<keyword evidence="7" id="KW-0406">Ion transport</keyword>
<dbReference type="SUPFAM" id="SSF56935">
    <property type="entry name" value="Porins"/>
    <property type="match status" value="1"/>
</dbReference>
<dbReference type="PANTHER" id="PTHR34501:SF9">
    <property type="entry name" value="MAJOR OUTER MEMBRANE PROTEIN P.IA"/>
    <property type="match status" value="1"/>
</dbReference>
<dbReference type="InterPro" id="IPR001702">
    <property type="entry name" value="Porin_Gram-ve"/>
</dbReference>
<keyword evidence="5" id="KW-0812">Transmembrane</keyword>
<evidence type="ECO:0000256" key="9">
    <source>
        <dbReference type="ARBA" id="ARBA00023136"/>
    </source>
</evidence>
<dbReference type="PANTHER" id="PTHR34501">
    <property type="entry name" value="PROTEIN YDDL-RELATED"/>
    <property type="match status" value="1"/>
</dbReference>
<dbReference type="GO" id="GO:0009279">
    <property type="term" value="C:cell outer membrane"/>
    <property type="evidence" value="ECO:0007669"/>
    <property type="project" value="UniProtKB-SubCell"/>
</dbReference>
<dbReference type="CDD" id="cd00342">
    <property type="entry name" value="gram_neg_porins"/>
    <property type="match status" value="1"/>
</dbReference>
<feature type="signal peptide" evidence="11">
    <location>
        <begin position="1"/>
        <end position="21"/>
    </location>
</feature>
<evidence type="ECO:0000256" key="3">
    <source>
        <dbReference type="ARBA" id="ARBA00022448"/>
    </source>
</evidence>
<dbReference type="InterPro" id="IPR050298">
    <property type="entry name" value="Gram-neg_bact_OMP"/>
</dbReference>
<dbReference type="InterPro" id="IPR033900">
    <property type="entry name" value="Gram_neg_porin_domain"/>
</dbReference>
<proteinExistence type="predicted"/>
<evidence type="ECO:0000256" key="7">
    <source>
        <dbReference type="ARBA" id="ARBA00023065"/>
    </source>
</evidence>
<evidence type="ECO:0000256" key="8">
    <source>
        <dbReference type="ARBA" id="ARBA00023114"/>
    </source>
</evidence>
<evidence type="ECO:0000256" key="2">
    <source>
        <dbReference type="ARBA" id="ARBA00011233"/>
    </source>
</evidence>
<dbReference type="InterPro" id="IPR002299">
    <property type="entry name" value="Porin_Neis"/>
</dbReference>
<evidence type="ECO:0000256" key="1">
    <source>
        <dbReference type="ARBA" id="ARBA00004571"/>
    </source>
</evidence>
<evidence type="ECO:0000256" key="5">
    <source>
        <dbReference type="ARBA" id="ARBA00022692"/>
    </source>
</evidence>
<keyword evidence="10" id="KW-0998">Cell outer membrane</keyword>
<keyword evidence="8" id="KW-0626">Porin</keyword>
<feature type="domain" description="Porin" evidence="12">
    <location>
        <begin position="10"/>
        <end position="355"/>
    </location>
</feature>
<dbReference type="RefSeq" id="WP_097189525.1">
    <property type="nucleotide sequence ID" value="NZ_OCSU01000001.1"/>
</dbReference>
<evidence type="ECO:0000256" key="4">
    <source>
        <dbReference type="ARBA" id="ARBA00022452"/>
    </source>
</evidence>
<dbReference type="Gene3D" id="2.40.160.10">
    <property type="entry name" value="Porin"/>
    <property type="match status" value="1"/>
</dbReference>
<evidence type="ECO:0000256" key="11">
    <source>
        <dbReference type="SAM" id="SignalP"/>
    </source>
</evidence>
<keyword evidence="3" id="KW-0813">Transport</keyword>
<evidence type="ECO:0000256" key="6">
    <source>
        <dbReference type="ARBA" id="ARBA00022729"/>
    </source>
</evidence>
<protein>
    <submittedName>
        <fullName evidence="13">Outer membrane protein (Porin)</fullName>
    </submittedName>
</protein>
<evidence type="ECO:0000313" key="14">
    <source>
        <dbReference type="Proteomes" id="UP000219522"/>
    </source>
</evidence>
<dbReference type="Proteomes" id="UP000219522">
    <property type="component" value="Unassembled WGS sequence"/>
</dbReference>
<dbReference type="GO" id="GO:0015288">
    <property type="term" value="F:porin activity"/>
    <property type="evidence" value="ECO:0007669"/>
    <property type="project" value="UniProtKB-KW"/>
</dbReference>
<dbReference type="GO" id="GO:0034220">
    <property type="term" value="P:monoatomic ion transmembrane transport"/>
    <property type="evidence" value="ECO:0007669"/>
    <property type="project" value="InterPro"/>
</dbReference>
<dbReference type="AlphaFoldDB" id="A0A7Z7MZY5"/>
<dbReference type="EMBL" id="OCSU01000001">
    <property type="protein sequence ID" value="SOE45940.1"/>
    <property type="molecule type" value="Genomic_DNA"/>
</dbReference>
<accession>A0A7Z7MZY5</accession>
<sequence>MKLKRSLFFAAICAFGVTAHAQSSVTLYGILDEGLMFSSNVNGGKRVYMDALGGIHGSRWGFIGKEDLGGGLQAIFQLESGINLNSGAFAQGGTAFGRQAYVGLNSQQYGSLTFGRQYDMIFYFPEALTAAGLIGSVVFGHPGDLDNTANSVRLNNAVRYMSPKFGGFSFGGEYSVGGVPGNTTANSGYSVGAGYSYGPIQLGAAFEYFKNPTSSTPGQGFFTAYANGVSLLSQALNKGYTSANAYQVAVVAGTYTIGPTTLIASASNVQYANLGGTLQGGTARFNNIDVGAQYKVTPAFILSAEYEYLIGKGVQTTTGSVVGNQHFNQIAAMADYLFSKRTDIYLEGGWQRASGTSSIGTPAVADFTNQGDSSNNHQFLARLALRHKF</sequence>
<evidence type="ECO:0000259" key="12">
    <source>
        <dbReference type="Pfam" id="PF13609"/>
    </source>
</evidence>
<feature type="chain" id="PRO_5030548265" evidence="11">
    <location>
        <begin position="22"/>
        <end position="389"/>
    </location>
</feature>
<comment type="subcellular location">
    <subcellularLocation>
        <location evidence="1">Cell outer membrane</location>
        <topology evidence="1">Multi-pass membrane protein</topology>
    </subcellularLocation>
</comment>
<keyword evidence="4" id="KW-1134">Transmembrane beta strand</keyword>
<dbReference type="PRINTS" id="PR00182">
    <property type="entry name" value="ECOLNEIPORIN"/>
</dbReference>
<evidence type="ECO:0000256" key="10">
    <source>
        <dbReference type="ARBA" id="ARBA00023237"/>
    </source>
</evidence>
<name>A0A7Z7MZY5_9BURK</name>
<evidence type="ECO:0000313" key="13">
    <source>
        <dbReference type="EMBL" id="SOE45940.1"/>
    </source>
</evidence>
<dbReference type="InterPro" id="IPR023614">
    <property type="entry name" value="Porin_dom_sf"/>
</dbReference>
<comment type="caution">
    <text evidence="13">The sequence shown here is derived from an EMBL/GenBank/DDBJ whole genome shotgun (WGS) entry which is preliminary data.</text>
</comment>
<organism evidence="13 14">
    <name type="scientific">Caballeronia arationis</name>
    <dbReference type="NCBI Taxonomy" id="1777142"/>
    <lineage>
        <taxon>Bacteria</taxon>
        <taxon>Pseudomonadati</taxon>
        <taxon>Pseudomonadota</taxon>
        <taxon>Betaproteobacteria</taxon>
        <taxon>Burkholderiales</taxon>
        <taxon>Burkholderiaceae</taxon>
        <taxon>Caballeronia</taxon>
    </lineage>
</organism>
<comment type="subunit">
    <text evidence="2">Homotrimer.</text>
</comment>
<dbReference type="PRINTS" id="PR00184">
    <property type="entry name" value="NEISSPPORIN"/>
</dbReference>
<keyword evidence="9" id="KW-0472">Membrane</keyword>